<evidence type="ECO:0000256" key="5">
    <source>
        <dbReference type="SAM" id="MobiDB-lite"/>
    </source>
</evidence>
<keyword evidence="4" id="KW-0812">Transmembrane</keyword>
<gene>
    <name evidence="7" type="primary">LOC100381610</name>
    <name evidence="6" type="ORF">ZEAMMB73_Zm00001d023301</name>
</gene>
<protein>
    <recommendedName>
        <fullName evidence="4">Hexosyltransferase</fullName>
        <ecNumber evidence="4">2.4.1.-</ecNumber>
    </recommendedName>
</protein>
<dbReference type="EC" id="2.4.1.-" evidence="4"/>
<dbReference type="GeneID" id="100381610"/>
<organism evidence="7 8">
    <name type="scientific">Zea mays</name>
    <name type="common">Maize</name>
    <dbReference type="NCBI Taxonomy" id="4577"/>
    <lineage>
        <taxon>Eukaryota</taxon>
        <taxon>Viridiplantae</taxon>
        <taxon>Streptophyta</taxon>
        <taxon>Embryophyta</taxon>
        <taxon>Tracheophyta</taxon>
        <taxon>Spermatophyta</taxon>
        <taxon>Magnoliopsida</taxon>
        <taxon>Liliopsida</taxon>
        <taxon>Poales</taxon>
        <taxon>Poaceae</taxon>
        <taxon>PACMAD clade</taxon>
        <taxon>Panicoideae</taxon>
        <taxon>Andropogonodae</taxon>
        <taxon>Andropogoneae</taxon>
        <taxon>Tripsacinae</taxon>
        <taxon>Zea</taxon>
    </lineage>
</organism>
<feature type="transmembrane region" description="Helical" evidence="4">
    <location>
        <begin position="27"/>
        <end position="49"/>
    </location>
</feature>
<evidence type="ECO:0000256" key="2">
    <source>
        <dbReference type="ARBA" id="ARBA00006351"/>
    </source>
</evidence>
<dbReference type="PANTHER" id="PTHR32116">
    <property type="entry name" value="GALACTURONOSYLTRANSFERASE 4-RELATED"/>
    <property type="match status" value="1"/>
</dbReference>
<dbReference type="RefSeq" id="XP_008662103.1">
    <property type="nucleotide sequence ID" value="XM_008663881.4"/>
</dbReference>
<dbReference type="Pfam" id="PF01501">
    <property type="entry name" value="Glyco_transf_8"/>
    <property type="match status" value="1"/>
</dbReference>
<keyword evidence="6" id="KW-0808">Transferase</keyword>
<reference evidence="8" key="1">
    <citation type="journal article" date="2009" name="Science">
        <title>The B73 maize genome: complexity, diversity, and dynamics.</title>
        <authorList>
            <person name="Schnable P.S."/>
            <person name="Ware D."/>
            <person name="Fulton R.S."/>
            <person name="Stein J.C."/>
            <person name="Wei F."/>
            <person name="Pasternak S."/>
            <person name="Liang C."/>
            <person name="Zhang J."/>
            <person name="Fulton L."/>
            <person name="Graves T.A."/>
            <person name="Minx P."/>
            <person name="Reily A.D."/>
            <person name="Courtney L."/>
            <person name="Kruchowski S.S."/>
            <person name="Tomlinson C."/>
            <person name="Strong C."/>
            <person name="Delehaunty K."/>
            <person name="Fronick C."/>
            <person name="Courtney B."/>
            <person name="Rock S.M."/>
            <person name="Belter E."/>
            <person name="Du F."/>
            <person name="Kim K."/>
            <person name="Abbott R.M."/>
            <person name="Cotton M."/>
            <person name="Levy A."/>
            <person name="Marchetto P."/>
            <person name="Ochoa K."/>
            <person name="Jackson S.M."/>
            <person name="Gillam B."/>
            <person name="Chen W."/>
            <person name="Yan L."/>
            <person name="Higginbotham J."/>
            <person name="Cardenas M."/>
            <person name="Waligorski J."/>
            <person name="Applebaum E."/>
            <person name="Phelps L."/>
            <person name="Falcone J."/>
            <person name="Kanchi K."/>
            <person name="Thane T."/>
            <person name="Scimone A."/>
            <person name="Thane N."/>
            <person name="Henke J."/>
            <person name="Wang T."/>
            <person name="Ruppert J."/>
            <person name="Shah N."/>
            <person name="Rotter K."/>
            <person name="Hodges J."/>
            <person name="Ingenthron E."/>
            <person name="Cordes M."/>
            <person name="Kohlberg S."/>
            <person name="Sgro J."/>
            <person name="Delgado B."/>
            <person name="Mead K."/>
            <person name="Chinwalla A."/>
            <person name="Leonard S."/>
            <person name="Crouse K."/>
            <person name="Collura K."/>
            <person name="Kudrna D."/>
            <person name="Currie J."/>
            <person name="He R."/>
            <person name="Angelova A."/>
            <person name="Rajasekar S."/>
            <person name="Mueller T."/>
            <person name="Lomeli R."/>
            <person name="Scara G."/>
            <person name="Ko A."/>
            <person name="Delaney K."/>
            <person name="Wissotski M."/>
            <person name="Lopez G."/>
            <person name="Campos D."/>
            <person name="Braidotti M."/>
            <person name="Ashley E."/>
            <person name="Golser W."/>
            <person name="Kim H."/>
            <person name="Lee S."/>
            <person name="Lin J."/>
            <person name="Dujmic Z."/>
            <person name="Kim W."/>
            <person name="Talag J."/>
            <person name="Zuccolo A."/>
            <person name="Fan C."/>
            <person name="Sebastian A."/>
            <person name="Kramer M."/>
            <person name="Spiegel L."/>
            <person name="Nascimento L."/>
            <person name="Zutavern T."/>
            <person name="Miller B."/>
            <person name="Ambroise C."/>
            <person name="Muller S."/>
            <person name="Spooner W."/>
            <person name="Narechania A."/>
            <person name="Ren L."/>
            <person name="Wei S."/>
            <person name="Kumari S."/>
            <person name="Faga B."/>
            <person name="Levy M.J."/>
            <person name="McMahan L."/>
            <person name="Van Buren P."/>
            <person name="Vaughn M.W."/>
            <person name="Ying K."/>
            <person name="Yeh C.-T."/>
            <person name="Emrich S.J."/>
            <person name="Jia Y."/>
            <person name="Kalyanaraman A."/>
            <person name="Hsia A.-P."/>
            <person name="Barbazuk W.B."/>
            <person name="Baucom R.S."/>
            <person name="Brutnell T.P."/>
            <person name="Carpita N.C."/>
            <person name="Chaparro C."/>
            <person name="Chia J.-M."/>
            <person name="Deragon J.-M."/>
            <person name="Estill J.C."/>
            <person name="Fu Y."/>
            <person name="Jeddeloh J.A."/>
            <person name="Han Y."/>
            <person name="Lee H."/>
            <person name="Li P."/>
            <person name="Lisch D.R."/>
            <person name="Liu S."/>
            <person name="Liu Z."/>
            <person name="Nagel D.H."/>
            <person name="McCann M.C."/>
            <person name="SanMiguel P."/>
            <person name="Myers A.M."/>
            <person name="Nettleton D."/>
            <person name="Nguyen J."/>
            <person name="Penning B.W."/>
            <person name="Ponnala L."/>
            <person name="Schneider K.L."/>
            <person name="Schwartz D.C."/>
            <person name="Sharma A."/>
            <person name="Soderlund C."/>
            <person name="Springer N.M."/>
            <person name="Sun Q."/>
            <person name="Wang H."/>
            <person name="Waterman M."/>
            <person name="Westerman R."/>
            <person name="Wolfgruber T.K."/>
            <person name="Yang L."/>
            <person name="Yu Y."/>
            <person name="Zhang L."/>
            <person name="Zhou S."/>
            <person name="Zhu Q."/>
            <person name="Bennetzen J.L."/>
            <person name="Dawe R.K."/>
            <person name="Jiang J."/>
            <person name="Jiang N."/>
            <person name="Presting G.G."/>
            <person name="Wessler S.R."/>
            <person name="Aluru S."/>
            <person name="Martienssen R.A."/>
            <person name="Clifton S.W."/>
            <person name="McCombie W.R."/>
            <person name="Wing R.A."/>
            <person name="Wilson R.K."/>
        </authorList>
    </citation>
    <scope>NUCLEOTIDE SEQUENCE [LARGE SCALE GENOMIC DNA]</scope>
    <source>
        <strain evidence="8">cv. B73</strain>
    </source>
</reference>
<dbReference type="GO" id="GO:0045489">
    <property type="term" value="P:pectin biosynthetic process"/>
    <property type="evidence" value="ECO:0007669"/>
    <property type="project" value="UniProtKB-UniPathway"/>
</dbReference>
<dbReference type="GO" id="GO:0071555">
    <property type="term" value="P:cell wall organization"/>
    <property type="evidence" value="ECO:0007669"/>
    <property type="project" value="UniProtKB-KW"/>
</dbReference>
<keyword evidence="4" id="KW-1133">Transmembrane helix</keyword>
<keyword evidence="4" id="KW-0961">Cell wall biogenesis/degradation</keyword>
<comment type="similarity">
    <text evidence="2 4">Belongs to the glycosyltransferase 8 family.</text>
</comment>
<evidence type="ECO:0000313" key="7">
    <source>
        <dbReference type="EnsemblPlants" id="Zm00001eb405650_P001"/>
    </source>
</evidence>
<feature type="compositionally biased region" description="Low complexity" evidence="5">
    <location>
        <begin position="1"/>
        <end position="14"/>
    </location>
</feature>
<dbReference type="EnsemblPlants" id="Zm00001eb405650_T001">
    <property type="protein sequence ID" value="Zm00001eb405650_P001"/>
    <property type="gene ID" value="Zm00001eb405650"/>
</dbReference>
<dbReference type="GO" id="GO:0000139">
    <property type="term" value="C:Golgi membrane"/>
    <property type="evidence" value="ECO:0007669"/>
    <property type="project" value="UniProtKB-SubCell"/>
</dbReference>
<evidence type="ECO:0000313" key="8">
    <source>
        <dbReference type="Proteomes" id="UP000007305"/>
    </source>
</evidence>
<proteinExistence type="evidence at protein level"/>
<dbReference type="GO" id="GO:0047262">
    <property type="term" value="F:polygalacturonate 4-alpha-galacturonosyltransferase activity"/>
    <property type="evidence" value="ECO:0007669"/>
    <property type="project" value="InterPro"/>
</dbReference>
<evidence type="ECO:0000313" key="6">
    <source>
        <dbReference type="EMBL" id="AQK38880.1"/>
    </source>
</evidence>
<dbReference type="ExpressionAtlas" id="A0A1D6IRJ1">
    <property type="expression patterns" value="baseline and differential"/>
</dbReference>
<dbReference type="Pfam" id="PF25557">
    <property type="entry name" value="GAUT_1"/>
    <property type="match status" value="1"/>
</dbReference>
<dbReference type="AlphaFoldDB" id="A0A1D6IRJ1"/>
<keyword evidence="3 4" id="KW-0328">Glycosyltransferase</keyword>
<dbReference type="IntAct" id="A0A1D6IRJ1">
    <property type="interactions" value="2"/>
</dbReference>
<keyword evidence="9" id="KW-1267">Proteomics identification</keyword>
<comment type="pathway">
    <text evidence="1 4">Glycan metabolism; pectin biosynthesis.</text>
</comment>
<dbReference type="CDD" id="cd06429">
    <property type="entry name" value="GT8_like_1"/>
    <property type="match status" value="1"/>
</dbReference>
<dbReference type="UniPathway" id="UPA00845"/>
<reference evidence="6" key="2">
    <citation type="submission" date="2015-12" db="EMBL/GenBank/DDBJ databases">
        <title>Update maize B73 reference genome by single molecule sequencing technologies.</title>
        <authorList>
            <consortium name="Maize Genome Sequencing Project"/>
            <person name="Ware D."/>
        </authorList>
    </citation>
    <scope>NUCLEOTIDE SEQUENCE</scope>
    <source>
        <tissue evidence="6">Seedling</tissue>
    </source>
</reference>
<dbReference type="STRING" id="4577.A0A1D6IRJ1"/>
<dbReference type="EMBL" id="CM000786">
    <property type="protein sequence ID" value="AQK38880.1"/>
    <property type="molecule type" value="Genomic_DNA"/>
</dbReference>
<evidence type="ECO:0000256" key="1">
    <source>
        <dbReference type="ARBA" id="ARBA00004877"/>
    </source>
</evidence>
<name>A0A1D6IRJ1_MAIZE</name>
<dbReference type="InterPro" id="IPR002495">
    <property type="entry name" value="Glyco_trans_8"/>
</dbReference>
<dbReference type="FunCoup" id="A0A1D6IRJ1">
    <property type="interactions" value="182"/>
</dbReference>
<reference evidence="7" key="4">
    <citation type="submission" date="2021-05" db="UniProtKB">
        <authorList>
            <consortium name="EnsemblPlants"/>
        </authorList>
    </citation>
    <scope>IDENTIFICATION</scope>
    <source>
        <strain evidence="7">cv. B73</strain>
    </source>
</reference>
<sequence>MKGHQHQQQSSSPLLPMPPPSKRRCSALAAAVPALVVCSTLLPLVYLLALHRPAGYGSDDRAAVVISTELAGLGARGSRHLENGGAMKHKLLKDVSKKVSGSDGVSAERSTRSRFSQDHAAKSKAKLKGAFSLLGLNNDTFKGKGPRTSKRFQLKDLSWRSKDTTVNGKENHDQETVHEENTKSCEHEYGSYCLWSTEHREVMKDAIVKKLKDQLFMARAHYPSIAKLKQHEAFTRELKQNIQEHERMLSDTITDADLPPFFAKKLEKMEHTIVRAKSSEVGCSNVERKLRQLLDITEDEAYFHTRQSAFLYHLGVQTMPKTHHCLNMRLTVEYFKSGSNHVDQLNDQKLESPALHHYVMFSRNVLAASTTINSTVMNSQDSDHIVFHVFTDAQNFYAMKYWFDKNSYLESTVRVTNIEDNQKLSKDVDSLEMQQLWPTEEYRVTIRNHSEPFQRQMKTKYISIFGLSHFLLPDLLPGLNRVVVLDDDLIVQKDLSPLWNLDMGGKVIGAVQFCGVRLGQLKPYIADHNVDDDSCVWLSGLNVIELDKWRDTGITSLHDQSVQKLRKDSLKSQRLQALPAGLLAFQDLIYPLEDSWVESGLGHDYGISHVDIEKAATLHYNGVMKPWLDLGILDYKNYWRKYMTSGEKFMTECNIH</sequence>
<reference evidence="7" key="3">
    <citation type="submission" date="2019-07" db="EMBL/GenBank/DDBJ databases">
        <authorList>
            <person name="Seetharam A."/>
            <person name="Woodhouse M."/>
            <person name="Cannon E."/>
        </authorList>
    </citation>
    <scope>NUCLEOTIDE SEQUENCE [LARGE SCALE GENOMIC DNA]</scope>
    <source>
        <strain evidence="7">cv. B73</strain>
    </source>
</reference>
<feature type="region of interest" description="Disordered" evidence="5">
    <location>
        <begin position="1"/>
        <end position="23"/>
    </location>
</feature>
<dbReference type="Proteomes" id="UP000007305">
    <property type="component" value="Chromosome 10"/>
</dbReference>
<dbReference type="OrthoDB" id="411524at2759"/>
<dbReference type="InterPro" id="IPR029044">
    <property type="entry name" value="Nucleotide-diphossugar_trans"/>
</dbReference>
<dbReference type="Gene3D" id="3.90.550.10">
    <property type="entry name" value="Spore Coat Polysaccharide Biosynthesis Protein SpsA, Chain A"/>
    <property type="match status" value="1"/>
</dbReference>
<evidence type="ECO:0000256" key="4">
    <source>
        <dbReference type="RuleBase" id="RU362027"/>
    </source>
</evidence>
<dbReference type="InterPro" id="IPR029993">
    <property type="entry name" value="GAUT"/>
</dbReference>
<dbReference type="PANTHER" id="PTHR32116:SF105">
    <property type="entry name" value="HEXOSYLTRANSFERASE"/>
    <property type="match status" value="1"/>
</dbReference>
<evidence type="ECO:0007829" key="9">
    <source>
        <dbReference type="PeptideAtlas" id="A0A1D6IRJ1"/>
    </source>
</evidence>
<accession>A0A1D6IRJ1</accession>
<keyword evidence="8" id="KW-1185">Reference proteome</keyword>
<comment type="subcellular location">
    <subcellularLocation>
        <location evidence="4">Golgi apparatus membrane</location>
        <topology evidence="4">Single-pass type II membrane protein</topology>
    </subcellularLocation>
</comment>
<keyword evidence="4" id="KW-0472">Membrane</keyword>
<evidence type="ECO:0000256" key="3">
    <source>
        <dbReference type="ARBA" id="ARBA00022676"/>
    </source>
</evidence>
<dbReference type="Gramene" id="Zm00001eb405650_T001">
    <property type="protein sequence ID" value="Zm00001eb405650_P001"/>
    <property type="gene ID" value="Zm00001eb405650"/>
</dbReference>
<keyword evidence="4" id="KW-0333">Golgi apparatus</keyword>
<dbReference type="SUPFAM" id="SSF53448">
    <property type="entry name" value="Nucleotide-diphospho-sugar transferases"/>
    <property type="match status" value="1"/>
</dbReference>